<dbReference type="InterPro" id="IPR005471">
    <property type="entry name" value="Tscrpt_reg_IclR_N"/>
</dbReference>
<dbReference type="Gene3D" id="1.10.10.10">
    <property type="entry name" value="Winged helix-like DNA-binding domain superfamily/Winged helix DNA-binding domain"/>
    <property type="match status" value="1"/>
</dbReference>
<sequence length="260" mass="27682">MPRSGTQAPLQPNPPDKGGIQVISRAAAILRILQRHPEGLSLGEIGKLVGLPRSTVQRIVDALDQENLLIASSPTMGVRLGPALLSLAAATRFDIADVARGTLEALAKETGETVDLSLLDQDKAVFIDQIAGSHRLVAVSAVGASFPLHSAANGKSMLALLSPQELARLKKRISLGRHTPNTLTTWDALERELAGIRATGIAFDREENSEGICAVAMAFRCRGDEIAAISIPVPTQRFAVREQELIAALTRHCSTLIAKL</sequence>
<evidence type="ECO:0000259" key="4">
    <source>
        <dbReference type="PROSITE" id="PS51077"/>
    </source>
</evidence>
<dbReference type="EMBL" id="JACHIB010000005">
    <property type="protein sequence ID" value="MBB6082992.1"/>
    <property type="molecule type" value="Genomic_DNA"/>
</dbReference>
<feature type="domain" description="IclR-ED" evidence="5">
    <location>
        <begin position="76"/>
        <end position="260"/>
    </location>
</feature>
<dbReference type="Pfam" id="PF01614">
    <property type="entry name" value="IclR_C"/>
    <property type="match status" value="1"/>
</dbReference>
<name>A0A7W9TNN7_CASDE</name>
<feature type="domain" description="HTH iclR-type" evidence="4">
    <location>
        <begin position="20"/>
        <end position="82"/>
    </location>
</feature>
<dbReference type="RefSeq" id="WP_151023957.1">
    <property type="nucleotide sequence ID" value="NZ_JACHIB010000005.1"/>
</dbReference>
<dbReference type="InterPro" id="IPR036388">
    <property type="entry name" value="WH-like_DNA-bd_sf"/>
</dbReference>
<keyword evidence="2 6" id="KW-0238">DNA-binding</keyword>
<gene>
    <name evidence="6" type="ORF">HNR28_001027</name>
</gene>
<dbReference type="Proteomes" id="UP000541136">
    <property type="component" value="Unassembled WGS sequence"/>
</dbReference>
<dbReference type="Gene3D" id="3.30.450.40">
    <property type="match status" value="1"/>
</dbReference>
<evidence type="ECO:0000313" key="7">
    <source>
        <dbReference type="Proteomes" id="UP000541136"/>
    </source>
</evidence>
<dbReference type="InterPro" id="IPR029016">
    <property type="entry name" value="GAF-like_dom_sf"/>
</dbReference>
<proteinExistence type="predicted"/>
<keyword evidence="3" id="KW-0804">Transcription</keyword>
<evidence type="ECO:0000256" key="1">
    <source>
        <dbReference type="ARBA" id="ARBA00023015"/>
    </source>
</evidence>
<dbReference type="AlphaFoldDB" id="A0A7W9TNN7"/>
<dbReference type="Pfam" id="PF09339">
    <property type="entry name" value="HTH_IclR"/>
    <property type="match status" value="1"/>
</dbReference>
<dbReference type="PANTHER" id="PTHR30136:SF35">
    <property type="entry name" value="HTH-TYPE TRANSCRIPTIONAL REGULATOR RV1719"/>
    <property type="match status" value="1"/>
</dbReference>
<dbReference type="PROSITE" id="PS51078">
    <property type="entry name" value="ICLR_ED"/>
    <property type="match status" value="1"/>
</dbReference>
<dbReference type="SMART" id="SM00346">
    <property type="entry name" value="HTH_ICLR"/>
    <property type="match status" value="1"/>
</dbReference>
<dbReference type="SUPFAM" id="SSF55781">
    <property type="entry name" value="GAF domain-like"/>
    <property type="match status" value="1"/>
</dbReference>
<evidence type="ECO:0000259" key="5">
    <source>
        <dbReference type="PROSITE" id="PS51078"/>
    </source>
</evidence>
<organism evidence="6 7">
    <name type="scientific">Castellaniella defragrans</name>
    <name type="common">Alcaligenes defragrans</name>
    <dbReference type="NCBI Taxonomy" id="75697"/>
    <lineage>
        <taxon>Bacteria</taxon>
        <taxon>Pseudomonadati</taxon>
        <taxon>Pseudomonadota</taxon>
        <taxon>Betaproteobacteria</taxon>
        <taxon>Burkholderiales</taxon>
        <taxon>Alcaligenaceae</taxon>
        <taxon>Castellaniella</taxon>
    </lineage>
</organism>
<keyword evidence="1" id="KW-0805">Transcription regulation</keyword>
<accession>A0A7W9TNN7</accession>
<dbReference type="InterPro" id="IPR036390">
    <property type="entry name" value="WH_DNA-bd_sf"/>
</dbReference>
<dbReference type="GO" id="GO:0045892">
    <property type="term" value="P:negative regulation of DNA-templated transcription"/>
    <property type="evidence" value="ECO:0007669"/>
    <property type="project" value="TreeGrafter"/>
</dbReference>
<comment type="caution">
    <text evidence="6">The sequence shown here is derived from an EMBL/GenBank/DDBJ whole genome shotgun (WGS) entry which is preliminary data.</text>
</comment>
<dbReference type="InterPro" id="IPR014757">
    <property type="entry name" value="Tscrpt_reg_IclR_C"/>
</dbReference>
<dbReference type="GO" id="GO:0003677">
    <property type="term" value="F:DNA binding"/>
    <property type="evidence" value="ECO:0007669"/>
    <property type="project" value="UniProtKB-KW"/>
</dbReference>
<evidence type="ECO:0000256" key="3">
    <source>
        <dbReference type="ARBA" id="ARBA00023163"/>
    </source>
</evidence>
<dbReference type="PANTHER" id="PTHR30136">
    <property type="entry name" value="HELIX-TURN-HELIX TRANSCRIPTIONAL REGULATOR, ICLR FAMILY"/>
    <property type="match status" value="1"/>
</dbReference>
<dbReference type="SUPFAM" id="SSF46785">
    <property type="entry name" value="Winged helix' DNA-binding domain"/>
    <property type="match status" value="1"/>
</dbReference>
<dbReference type="InterPro" id="IPR050707">
    <property type="entry name" value="HTH_MetabolicPath_Reg"/>
</dbReference>
<dbReference type="GO" id="GO:0003700">
    <property type="term" value="F:DNA-binding transcription factor activity"/>
    <property type="evidence" value="ECO:0007669"/>
    <property type="project" value="TreeGrafter"/>
</dbReference>
<reference evidence="6 7" key="1">
    <citation type="submission" date="2020-08" db="EMBL/GenBank/DDBJ databases">
        <title>Genomic Encyclopedia of Type Strains, Phase IV (KMG-IV): sequencing the most valuable type-strain genomes for metagenomic binning, comparative biology and taxonomic classification.</title>
        <authorList>
            <person name="Goeker M."/>
        </authorList>
    </citation>
    <scope>NUCLEOTIDE SEQUENCE [LARGE SCALE GENOMIC DNA]</scope>
    <source>
        <strain evidence="6 7">DSM 12141</strain>
    </source>
</reference>
<evidence type="ECO:0000313" key="6">
    <source>
        <dbReference type="EMBL" id="MBB6082992.1"/>
    </source>
</evidence>
<protein>
    <submittedName>
        <fullName evidence="6">DNA-binding IclR family transcriptional regulator</fullName>
    </submittedName>
</protein>
<evidence type="ECO:0000256" key="2">
    <source>
        <dbReference type="ARBA" id="ARBA00023125"/>
    </source>
</evidence>
<dbReference type="PROSITE" id="PS51077">
    <property type="entry name" value="HTH_ICLR"/>
    <property type="match status" value="1"/>
</dbReference>